<gene>
    <name evidence="2" type="ORF">Tco_0976878</name>
</gene>
<proteinExistence type="predicted"/>
<protein>
    <submittedName>
        <fullName evidence="2">Uncharacterized protein</fullName>
    </submittedName>
</protein>
<feature type="transmembrane region" description="Helical" evidence="1">
    <location>
        <begin position="65"/>
        <end position="87"/>
    </location>
</feature>
<dbReference type="EMBL" id="BQNB010016346">
    <property type="protein sequence ID" value="GJT50721.1"/>
    <property type="molecule type" value="Genomic_DNA"/>
</dbReference>
<keyword evidence="1" id="KW-0472">Membrane</keyword>
<sequence length="207" mass="24121">TRDEDLDTGINDYPSYCDDDKKIHIDYAHNLKFSCMIGFEFTHVIFFLLLYINVKNKMVYKGYNVVGALMNVPIFVGTFSVMTNFAVLEDMDAYRDNGMGGALVVESVFCQAYDEISSRITHWSKLLKTNTPYPSRKIRRIRACTHQRPQRNEAQYAISRRCQYVCIEDIVCEYSGRYQTWSLLQETPIRRIQLIGYARIEATFLTL</sequence>
<evidence type="ECO:0000313" key="2">
    <source>
        <dbReference type="EMBL" id="GJT50721.1"/>
    </source>
</evidence>
<evidence type="ECO:0000313" key="3">
    <source>
        <dbReference type="Proteomes" id="UP001151760"/>
    </source>
</evidence>
<evidence type="ECO:0000256" key="1">
    <source>
        <dbReference type="SAM" id="Phobius"/>
    </source>
</evidence>
<feature type="transmembrane region" description="Helical" evidence="1">
    <location>
        <begin position="31"/>
        <end position="53"/>
    </location>
</feature>
<organism evidence="2 3">
    <name type="scientific">Tanacetum coccineum</name>
    <dbReference type="NCBI Taxonomy" id="301880"/>
    <lineage>
        <taxon>Eukaryota</taxon>
        <taxon>Viridiplantae</taxon>
        <taxon>Streptophyta</taxon>
        <taxon>Embryophyta</taxon>
        <taxon>Tracheophyta</taxon>
        <taxon>Spermatophyta</taxon>
        <taxon>Magnoliopsida</taxon>
        <taxon>eudicotyledons</taxon>
        <taxon>Gunneridae</taxon>
        <taxon>Pentapetalae</taxon>
        <taxon>asterids</taxon>
        <taxon>campanulids</taxon>
        <taxon>Asterales</taxon>
        <taxon>Asteraceae</taxon>
        <taxon>Asteroideae</taxon>
        <taxon>Anthemideae</taxon>
        <taxon>Anthemidinae</taxon>
        <taxon>Tanacetum</taxon>
    </lineage>
</organism>
<dbReference type="Proteomes" id="UP001151760">
    <property type="component" value="Unassembled WGS sequence"/>
</dbReference>
<keyword evidence="1" id="KW-1133">Transmembrane helix</keyword>
<accession>A0ABQ5EII1</accession>
<keyword evidence="1" id="KW-0812">Transmembrane</keyword>
<comment type="caution">
    <text evidence="2">The sequence shown here is derived from an EMBL/GenBank/DDBJ whole genome shotgun (WGS) entry which is preliminary data.</text>
</comment>
<reference evidence="2" key="1">
    <citation type="journal article" date="2022" name="Int. J. Mol. Sci.">
        <title>Draft Genome of Tanacetum Coccineum: Genomic Comparison of Closely Related Tanacetum-Family Plants.</title>
        <authorList>
            <person name="Yamashiro T."/>
            <person name="Shiraishi A."/>
            <person name="Nakayama K."/>
            <person name="Satake H."/>
        </authorList>
    </citation>
    <scope>NUCLEOTIDE SEQUENCE</scope>
</reference>
<keyword evidence="3" id="KW-1185">Reference proteome</keyword>
<feature type="non-terminal residue" evidence="2">
    <location>
        <position position="1"/>
    </location>
</feature>
<name>A0ABQ5EII1_9ASTR</name>
<reference evidence="2" key="2">
    <citation type="submission" date="2022-01" db="EMBL/GenBank/DDBJ databases">
        <authorList>
            <person name="Yamashiro T."/>
            <person name="Shiraishi A."/>
            <person name="Satake H."/>
            <person name="Nakayama K."/>
        </authorList>
    </citation>
    <scope>NUCLEOTIDE SEQUENCE</scope>
</reference>